<dbReference type="Pfam" id="PF00931">
    <property type="entry name" value="NB-ARC"/>
    <property type="match status" value="1"/>
</dbReference>
<dbReference type="Gene3D" id="3.40.50.300">
    <property type="entry name" value="P-loop containing nucleotide triphosphate hydrolases"/>
    <property type="match status" value="1"/>
</dbReference>
<dbReference type="PANTHER" id="PTHR36766:SF64">
    <property type="entry name" value="OS12G0206100 PROTEIN"/>
    <property type="match status" value="1"/>
</dbReference>
<evidence type="ECO:0000259" key="1">
    <source>
        <dbReference type="Pfam" id="PF00931"/>
    </source>
</evidence>
<dbReference type="SUPFAM" id="SSF52540">
    <property type="entry name" value="P-loop containing nucleoside triphosphate hydrolases"/>
    <property type="match status" value="1"/>
</dbReference>
<evidence type="ECO:0000313" key="2">
    <source>
        <dbReference type="EMBL" id="GHO59203.1"/>
    </source>
</evidence>
<comment type="caution">
    <text evidence="2">The sequence shown here is derived from an EMBL/GenBank/DDBJ whole genome shotgun (WGS) entry which is preliminary data.</text>
</comment>
<protein>
    <recommendedName>
        <fullName evidence="1">NB-ARC domain-containing protein</fullName>
    </recommendedName>
</protein>
<dbReference type="EMBL" id="BNJG01000003">
    <property type="protein sequence ID" value="GHO59203.1"/>
    <property type="molecule type" value="Genomic_DNA"/>
</dbReference>
<keyword evidence="3" id="KW-1185">Reference proteome</keyword>
<evidence type="ECO:0000313" key="3">
    <source>
        <dbReference type="Proteomes" id="UP000654345"/>
    </source>
</evidence>
<proteinExistence type="predicted"/>
<dbReference type="PRINTS" id="PR00364">
    <property type="entry name" value="DISEASERSIST"/>
</dbReference>
<gene>
    <name evidence="2" type="ORF">KSB_76780</name>
</gene>
<dbReference type="Proteomes" id="UP000654345">
    <property type="component" value="Unassembled WGS sequence"/>
</dbReference>
<dbReference type="InterPro" id="IPR027417">
    <property type="entry name" value="P-loop_NTPase"/>
</dbReference>
<dbReference type="PANTHER" id="PTHR36766">
    <property type="entry name" value="PLANT BROAD-SPECTRUM MILDEW RESISTANCE PROTEIN RPW8"/>
    <property type="match status" value="1"/>
</dbReference>
<accession>A0ABQ3V2M1</accession>
<dbReference type="InterPro" id="IPR002182">
    <property type="entry name" value="NB-ARC"/>
</dbReference>
<sequence length="245" mass="27064">MALRSAIGFRKMLIILDDVWNIEDIIRLKVGGPNCAYLLTSRFLHIASSFTVNSLLTVPELNEEDGLTLLKALVPSLDMLVPLDDQARCLVRAIGSLPLALTFMGRYLRTQGVSGQARRLEAAFHHLSDVYERLHLSGSVELTSGDIDQMPCSPSSLYSKIMMSDALLSEGMRRDFYALSIFPSKPASFSEEEALTNAQCSLETLDFLTDIGLIESGGSGRYMLHPTIADYIRVRLEETTAQKAS</sequence>
<feature type="domain" description="NB-ARC" evidence="1">
    <location>
        <begin position="4"/>
        <end position="74"/>
    </location>
</feature>
<reference evidence="2 3" key="1">
    <citation type="journal article" date="2021" name="Int. J. Syst. Evol. Microbiol.">
        <title>Reticulibacter mediterranei gen. nov., sp. nov., within the new family Reticulibacteraceae fam. nov., and Ktedonospora formicarum gen. nov., sp. nov., Ktedonobacter robiniae sp. nov., Dictyobacter formicarum sp. nov. and Dictyobacter arantiisoli sp. nov., belonging to the class Ktedonobacteria.</title>
        <authorList>
            <person name="Yabe S."/>
            <person name="Zheng Y."/>
            <person name="Wang C.M."/>
            <person name="Sakai Y."/>
            <person name="Abe K."/>
            <person name="Yokota A."/>
            <person name="Donadio S."/>
            <person name="Cavaletti L."/>
            <person name="Monciardini P."/>
        </authorList>
    </citation>
    <scope>NUCLEOTIDE SEQUENCE [LARGE SCALE GENOMIC DNA]</scope>
    <source>
        <strain evidence="2 3">SOSP1-30</strain>
    </source>
</reference>
<name>A0ABQ3V2M1_9CHLR</name>
<organism evidence="2 3">
    <name type="scientific">Ktedonobacter robiniae</name>
    <dbReference type="NCBI Taxonomy" id="2778365"/>
    <lineage>
        <taxon>Bacteria</taxon>
        <taxon>Bacillati</taxon>
        <taxon>Chloroflexota</taxon>
        <taxon>Ktedonobacteria</taxon>
        <taxon>Ktedonobacterales</taxon>
        <taxon>Ktedonobacteraceae</taxon>
        <taxon>Ktedonobacter</taxon>
    </lineage>
</organism>